<keyword evidence="2" id="KW-1185">Reference proteome</keyword>
<dbReference type="HOGENOM" id="CLU_053354_1_0_1"/>
<evidence type="ECO:0000313" key="1">
    <source>
        <dbReference type="EMBL" id="EGS20283.1"/>
    </source>
</evidence>
<reference evidence="1 2" key="1">
    <citation type="journal article" date="2011" name="Cell">
        <title>Insight into structure and assembly of the nuclear pore complex by utilizing the genome of a eukaryotic thermophile.</title>
        <authorList>
            <person name="Amlacher S."/>
            <person name="Sarges P."/>
            <person name="Flemming D."/>
            <person name="van Noort V."/>
            <person name="Kunze R."/>
            <person name="Devos D.P."/>
            <person name="Arumugam M."/>
            <person name="Bork P."/>
            <person name="Hurt E."/>
        </authorList>
    </citation>
    <scope>NUCLEOTIDE SEQUENCE [LARGE SCALE GENOMIC DNA]</scope>
    <source>
        <strain evidence="2">DSM 1495 / CBS 144.50 / IMI 039719</strain>
    </source>
</reference>
<proteinExistence type="predicted"/>
<sequence length="271" mass="30570">MDRVKPIFPPSSQWPGGRPKLQTFIKHIFTLPTLLALGAGAQGLLCLVLPRRYAFLPLIFFVLRNAIRTAFSVRSGDYHFTKLGVIPGRTTAQLPKPGESEFSGVPSDQDIVVFHLGARCNHPLGVLSPGGKELGEHFDACNRELMERKEEFGCLGYSQWLGTEDNANGTILAIYYFRDIEGLNRFAHDVVHRRAWEWYHGEFARKRGWSHIGIFHEAFQVPAGAWENIYVNMPPTLMGAAATKSEDGWVRTLIEANGLVWRSQYSRMGRK</sequence>
<protein>
    <recommendedName>
        <fullName evidence="3">Monooxygenase</fullName>
    </recommendedName>
</protein>
<accession>G0S8T0</accession>
<name>G0S8T0_CHATD</name>
<organism evidence="2">
    <name type="scientific">Chaetomium thermophilum (strain DSM 1495 / CBS 144.50 / IMI 039719)</name>
    <name type="common">Thermochaetoides thermophila</name>
    <dbReference type="NCBI Taxonomy" id="759272"/>
    <lineage>
        <taxon>Eukaryota</taxon>
        <taxon>Fungi</taxon>
        <taxon>Dikarya</taxon>
        <taxon>Ascomycota</taxon>
        <taxon>Pezizomycotina</taxon>
        <taxon>Sordariomycetes</taxon>
        <taxon>Sordariomycetidae</taxon>
        <taxon>Sordariales</taxon>
        <taxon>Chaetomiaceae</taxon>
        <taxon>Thermochaetoides</taxon>
    </lineage>
</organism>
<dbReference type="SUPFAM" id="SSF54909">
    <property type="entry name" value="Dimeric alpha+beta barrel"/>
    <property type="match status" value="1"/>
</dbReference>
<gene>
    <name evidence="1" type="ORF">CTHT_0040220</name>
</gene>
<dbReference type="EMBL" id="GL988042">
    <property type="protein sequence ID" value="EGS20283.1"/>
    <property type="molecule type" value="Genomic_DNA"/>
</dbReference>
<dbReference type="InterPro" id="IPR025444">
    <property type="entry name" value="Monooxy_af470"/>
</dbReference>
<dbReference type="eggNOG" id="ENOG502SKYH">
    <property type="taxonomic scope" value="Eukaryota"/>
</dbReference>
<dbReference type="AlphaFoldDB" id="G0S8T0"/>
<dbReference type="OrthoDB" id="3202396at2759"/>
<dbReference type="RefSeq" id="XP_006694432.1">
    <property type="nucleotide sequence ID" value="XM_006694369.1"/>
</dbReference>
<evidence type="ECO:0008006" key="3">
    <source>
        <dbReference type="Google" id="ProtNLM"/>
    </source>
</evidence>
<dbReference type="OMA" id="IHKFAHE"/>
<dbReference type="KEGG" id="cthr:CTHT_0040220"/>
<dbReference type="InterPro" id="IPR011008">
    <property type="entry name" value="Dimeric_a/b-barrel"/>
</dbReference>
<dbReference type="Proteomes" id="UP000008066">
    <property type="component" value="Unassembled WGS sequence"/>
</dbReference>
<dbReference type="Pfam" id="PF13826">
    <property type="entry name" value="Monooxy_af470-like"/>
    <property type="match status" value="1"/>
</dbReference>
<evidence type="ECO:0000313" key="2">
    <source>
        <dbReference type="Proteomes" id="UP000008066"/>
    </source>
</evidence>
<dbReference type="GeneID" id="18258060"/>